<comment type="caution">
    <text evidence="2">The sequence shown here is derived from an EMBL/GenBank/DDBJ whole genome shotgun (WGS) entry which is preliminary data.</text>
</comment>
<evidence type="ECO:0000259" key="1">
    <source>
        <dbReference type="Pfam" id="PF21516"/>
    </source>
</evidence>
<gene>
    <name evidence="2" type="primary">NOS1_2</name>
    <name evidence="2" type="ORF">HAX54_047103</name>
</gene>
<evidence type="ECO:0000313" key="3">
    <source>
        <dbReference type="Proteomes" id="UP000823775"/>
    </source>
</evidence>
<dbReference type="InterPro" id="IPR044229">
    <property type="entry name" value="NOA1"/>
</dbReference>
<name>A0ABS8STF8_DATST</name>
<dbReference type="Gene3D" id="3.40.50.300">
    <property type="entry name" value="P-loop containing nucleotide triphosphate hydrolases"/>
    <property type="match status" value="1"/>
</dbReference>
<dbReference type="InterPro" id="IPR048422">
    <property type="entry name" value="NOA1/YqeH-like_C"/>
</dbReference>
<sequence>MAMELPLRPEVDIVDFNGSFLARVRDLAGANPIILVITKVDLLPKETDLNCVGDWVVEAINKKKLRKGCIHSGLGERGKSVSTNALLSKLFMSPCIHHAVDGFGLAFFNIVGARSNLMFRVLLLSFWAGDFERSLNVSFIVIIPKKERLLKIGDWAASTSLGGSIYKIIYEVLSNGLKRDLDETISSSQMFLASKAYCIRKGFVPMHLLAFRNCMIPLESIFIIGKLQLFTRKISLLLLKVASGQAFPVLPETCLTFYGPKALQIHISTTEGSDEFYQKELGVLLTPPTGKEKAEGWMGLGTKRHLQIKYEDIERPTCDVAISGLGWFSIVPVNKSAGISNPVCEVTAGA</sequence>
<dbReference type="PANTHER" id="PTHR47569">
    <property type="entry name" value="NO-ASSOCIATED PROTEIN 1, CHLOROPLASTIC/MITOCHONDRIAL"/>
    <property type="match status" value="1"/>
</dbReference>
<evidence type="ECO:0000313" key="2">
    <source>
        <dbReference type="EMBL" id="MCD7461784.1"/>
    </source>
</evidence>
<organism evidence="2 3">
    <name type="scientific">Datura stramonium</name>
    <name type="common">Jimsonweed</name>
    <name type="synonym">Common thornapple</name>
    <dbReference type="NCBI Taxonomy" id="4076"/>
    <lineage>
        <taxon>Eukaryota</taxon>
        <taxon>Viridiplantae</taxon>
        <taxon>Streptophyta</taxon>
        <taxon>Embryophyta</taxon>
        <taxon>Tracheophyta</taxon>
        <taxon>Spermatophyta</taxon>
        <taxon>Magnoliopsida</taxon>
        <taxon>eudicotyledons</taxon>
        <taxon>Gunneridae</taxon>
        <taxon>Pentapetalae</taxon>
        <taxon>asterids</taxon>
        <taxon>lamiids</taxon>
        <taxon>Solanales</taxon>
        <taxon>Solanaceae</taxon>
        <taxon>Solanoideae</taxon>
        <taxon>Datureae</taxon>
        <taxon>Datura</taxon>
    </lineage>
</organism>
<dbReference type="PANTHER" id="PTHR47569:SF2">
    <property type="entry name" value="NO-ASSOCIATED PROTEIN 1, CHLOROPLASTIC_MITOCHONDRIAL"/>
    <property type="match status" value="1"/>
</dbReference>
<dbReference type="Proteomes" id="UP000823775">
    <property type="component" value="Unassembled WGS sequence"/>
</dbReference>
<accession>A0ABS8STF8</accession>
<reference evidence="2 3" key="1">
    <citation type="journal article" date="2021" name="BMC Genomics">
        <title>Datura genome reveals duplications of psychoactive alkaloid biosynthetic genes and high mutation rate following tissue culture.</title>
        <authorList>
            <person name="Rajewski A."/>
            <person name="Carter-House D."/>
            <person name="Stajich J."/>
            <person name="Litt A."/>
        </authorList>
    </citation>
    <scope>NUCLEOTIDE SEQUENCE [LARGE SCALE GENOMIC DNA]</scope>
    <source>
        <strain evidence="2">AR-01</strain>
    </source>
</reference>
<proteinExistence type="predicted"/>
<dbReference type="InterPro" id="IPR027417">
    <property type="entry name" value="P-loop_NTPase"/>
</dbReference>
<keyword evidence="3" id="KW-1185">Reference proteome</keyword>
<feature type="domain" description="NOA1/YqeH-like C-terminal" evidence="1">
    <location>
        <begin position="253"/>
        <end position="332"/>
    </location>
</feature>
<protein>
    <submittedName>
        <fullName evidence="2">Nitric oxide synthase, brain</fullName>
    </submittedName>
</protein>
<dbReference type="EMBL" id="JACEIK010000754">
    <property type="protein sequence ID" value="MCD7461784.1"/>
    <property type="molecule type" value="Genomic_DNA"/>
</dbReference>
<dbReference type="Pfam" id="PF21516">
    <property type="entry name" value="YqeH-like_C"/>
    <property type="match status" value="1"/>
</dbReference>